<evidence type="ECO:0000313" key="2">
    <source>
        <dbReference type="Proteomes" id="UP000695562"/>
    </source>
</evidence>
<sequence length="105" mass="12028">MGTVLPNLDTLHVEQHEIDTVQLNQYHVKIINNPEHLVIEKFNNPISTLRDCLLRNDMVIISSNKHLGKNGIFLSWNGTNAYFLLDGQRIAIPLRVSILLLEQPF</sequence>
<dbReference type="Proteomes" id="UP000695562">
    <property type="component" value="Unassembled WGS sequence"/>
</dbReference>
<organism evidence="1 2">
    <name type="scientific">Polysphondylium violaceum</name>
    <dbReference type="NCBI Taxonomy" id="133409"/>
    <lineage>
        <taxon>Eukaryota</taxon>
        <taxon>Amoebozoa</taxon>
        <taxon>Evosea</taxon>
        <taxon>Eumycetozoa</taxon>
        <taxon>Dictyostelia</taxon>
        <taxon>Dictyosteliales</taxon>
        <taxon>Dictyosteliaceae</taxon>
        <taxon>Polysphondylium</taxon>
    </lineage>
</organism>
<dbReference type="EMBL" id="AJWJ01000836">
    <property type="protein sequence ID" value="KAF2068810.1"/>
    <property type="molecule type" value="Genomic_DNA"/>
</dbReference>
<dbReference type="AlphaFoldDB" id="A0A8J4PL21"/>
<evidence type="ECO:0000313" key="1">
    <source>
        <dbReference type="EMBL" id="KAF2068810.1"/>
    </source>
</evidence>
<keyword evidence="2" id="KW-1185">Reference proteome</keyword>
<name>A0A8J4PL21_9MYCE</name>
<protein>
    <submittedName>
        <fullName evidence="1">Uncharacterized protein</fullName>
    </submittedName>
</protein>
<accession>A0A8J4PL21</accession>
<dbReference type="OrthoDB" id="10662388at2759"/>
<reference evidence="1" key="1">
    <citation type="submission" date="2020-01" db="EMBL/GenBank/DDBJ databases">
        <title>Development of genomics and gene disruption for Polysphondylium violaceum indicates a role for the polyketide synthase stlB in stalk morphogenesis.</title>
        <authorList>
            <person name="Narita B."/>
            <person name="Kawabe Y."/>
            <person name="Kin K."/>
            <person name="Saito T."/>
            <person name="Gibbs R."/>
            <person name="Kuspa A."/>
            <person name="Muzny D."/>
            <person name="Queller D."/>
            <person name="Richards S."/>
            <person name="Strassman J."/>
            <person name="Sucgang R."/>
            <person name="Worley K."/>
            <person name="Schaap P."/>
        </authorList>
    </citation>
    <scope>NUCLEOTIDE SEQUENCE</scope>
    <source>
        <strain evidence="1">QSvi11</strain>
    </source>
</reference>
<comment type="caution">
    <text evidence="1">The sequence shown here is derived from an EMBL/GenBank/DDBJ whole genome shotgun (WGS) entry which is preliminary data.</text>
</comment>
<gene>
    <name evidence="1" type="ORF">CYY_009869</name>
</gene>
<proteinExistence type="predicted"/>